<name>A0A4C1SEF7_EUMVA</name>
<comment type="caution">
    <text evidence="1">The sequence shown here is derived from an EMBL/GenBank/DDBJ whole genome shotgun (WGS) entry which is preliminary data.</text>
</comment>
<dbReference type="EMBL" id="BGZK01003361">
    <property type="protein sequence ID" value="GBP00465.1"/>
    <property type="molecule type" value="Genomic_DNA"/>
</dbReference>
<proteinExistence type="predicted"/>
<sequence length="157" mass="17678">MTAISGHLGIHKSAYTRSHAVVKLTAHENGPALRVRPHSHKREVTAYAVAFHLVNESSDGPLLPPSPYSPLHHPTPPASHNSPLYHLTHHYIRYCIPTQEDHLQVEPAGAIGRDFRRTAARRGVAYIAAAAAEYRYCLERVCQMHMVMTVAWHEHFR</sequence>
<organism evidence="1 2">
    <name type="scientific">Eumeta variegata</name>
    <name type="common">Bagworm moth</name>
    <name type="synonym">Eumeta japonica</name>
    <dbReference type="NCBI Taxonomy" id="151549"/>
    <lineage>
        <taxon>Eukaryota</taxon>
        <taxon>Metazoa</taxon>
        <taxon>Ecdysozoa</taxon>
        <taxon>Arthropoda</taxon>
        <taxon>Hexapoda</taxon>
        <taxon>Insecta</taxon>
        <taxon>Pterygota</taxon>
        <taxon>Neoptera</taxon>
        <taxon>Endopterygota</taxon>
        <taxon>Lepidoptera</taxon>
        <taxon>Glossata</taxon>
        <taxon>Ditrysia</taxon>
        <taxon>Tineoidea</taxon>
        <taxon>Psychidae</taxon>
        <taxon>Oiketicinae</taxon>
        <taxon>Eumeta</taxon>
    </lineage>
</organism>
<evidence type="ECO:0000313" key="1">
    <source>
        <dbReference type="EMBL" id="GBP00465.1"/>
    </source>
</evidence>
<protein>
    <submittedName>
        <fullName evidence="1">Uncharacterized protein</fullName>
    </submittedName>
</protein>
<accession>A0A4C1SEF7</accession>
<dbReference type="AlphaFoldDB" id="A0A4C1SEF7"/>
<evidence type="ECO:0000313" key="2">
    <source>
        <dbReference type="Proteomes" id="UP000299102"/>
    </source>
</evidence>
<reference evidence="1 2" key="1">
    <citation type="journal article" date="2019" name="Commun. Biol.">
        <title>The bagworm genome reveals a unique fibroin gene that provides high tensile strength.</title>
        <authorList>
            <person name="Kono N."/>
            <person name="Nakamura H."/>
            <person name="Ohtoshi R."/>
            <person name="Tomita M."/>
            <person name="Numata K."/>
            <person name="Arakawa K."/>
        </authorList>
    </citation>
    <scope>NUCLEOTIDE SEQUENCE [LARGE SCALE GENOMIC DNA]</scope>
</reference>
<dbReference type="Proteomes" id="UP000299102">
    <property type="component" value="Unassembled WGS sequence"/>
</dbReference>
<keyword evidence="2" id="KW-1185">Reference proteome</keyword>
<gene>
    <name evidence="1" type="ORF">EVAR_72682_1</name>
</gene>